<dbReference type="RefSeq" id="WP_129888055.1">
    <property type="nucleotide sequence ID" value="NZ_CP035758.1"/>
</dbReference>
<proteinExistence type="predicted"/>
<evidence type="ECO:0000256" key="4">
    <source>
        <dbReference type="ARBA" id="ARBA00023136"/>
    </source>
</evidence>
<evidence type="ECO:0000256" key="1">
    <source>
        <dbReference type="ARBA" id="ARBA00004141"/>
    </source>
</evidence>
<feature type="transmembrane region" description="Helical" evidence="5">
    <location>
        <begin position="412"/>
        <end position="434"/>
    </location>
</feature>
<dbReference type="Proteomes" id="UP000290365">
    <property type="component" value="Chromosome"/>
</dbReference>
<protein>
    <submittedName>
        <fullName evidence="6">Amino acid permease</fullName>
    </submittedName>
</protein>
<comment type="subcellular location">
    <subcellularLocation>
        <location evidence="1">Membrane</location>
        <topology evidence="1">Multi-pass membrane protein</topology>
    </subcellularLocation>
</comment>
<evidence type="ECO:0000313" key="7">
    <source>
        <dbReference type="Proteomes" id="UP000290365"/>
    </source>
</evidence>
<keyword evidence="2 5" id="KW-0812">Transmembrane</keyword>
<dbReference type="PANTHER" id="PTHR11785:SF512">
    <property type="entry name" value="SOBREMESA, ISOFORM B"/>
    <property type="match status" value="1"/>
</dbReference>
<keyword evidence="3 5" id="KW-1133">Transmembrane helix</keyword>
<dbReference type="Gene3D" id="1.20.1740.10">
    <property type="entry name" value="Amino acid/polyamine transporter I"/>
    <property type="match status" value="1"/>
</dbReference>
<feature type="transmembrane region" description="Helical" evidence="5">
    <location>
        <begin position="196"/>
        <end position="219"/>
    </location>
</feature>
<keyword evidence="4 5" id="KW-0472">Membrane</keyword>
<feature type="transmembrane region" description="Helical" evidence="5">
    <location>
        <begin position="327"/>
        <end position="347"/>
    </location>
</feature>
<dbReference type="KEGG" id="kbs:EPA93_13645"/>
<feature type="transmembrane region" description="Helical" evidence="5">
    <location>
        <begin position="48"/>
        <end position="70"/>
    </location>
</feature>
<dbReference type="GO" id="GO:0016020">
    <property type="term" value="C:membrane"/>
    <property type="evidence" value="ECO:0007669"/>
    <property type="project" value="UniProtKB-SubCell"/>
</dbReference>
<feature type="transmembrane region" description="Helical" evidence="5">
    <location>
        <begin position="353"/>
        <end position="375"/>
    </location>
</feature>
<dbReference type="OrthoDB" id="3181223at2"/>
<dbReference type="AlphaFoldDB" id="A0A4V0YYQ0"/>
<dbReference type="PANTHER" id="PTHR11785">
    <property type="entry name" value="AMINO ACID TRANSPORTER"/>
    <property type="match status" value="1"/>
</dbReference>
<feature type="transmembrane region" description="Helical" evidence="5">
    <location>
        <begin position="276"/>
        <end position="302"/>
    </location>
</feature>
<evidence type="ECO:0000256" key="3">
    <source>
        <dbReference type="ARBA" id="ARBA00022989"/>
    </source>
</evidence>
<evidence type="ECO:0000256" key="2">
    <source>
        <dbReference type="ARBA" id="ARBA00022692"/>
    </source>
</evidence>
<keyword evidence="7" id="KW-1185">Reference proteome</keyword>
<feature type="transmembrane region" description="Helical" evidence="5">
    <location>
        <begin position="231"/>
        <end position="256"/>
    </location>
</feature>
<dbReference type="GO" id="GO:0015179">
    <property type="term" value="F:L-amino acid transmembrane transporter activity"/>
    <property type="evidence" value="ECO:0007669"/>
    <property type="project" value="TreeGrafter"/>
</dbReference>
<dbReference type="PIRSF" id="PIRSF006060">
    <property type="entry name" value="AA_transporter"/>
    <property type="match status" value="1"/>
</dbReference>
<evidence type="ECO:0000256" key="5">
    <source>
        <dbReference type="SAM" id="Phobius"/>
    </source>
</evidence>
<feature type="transmembrane region" description="Helical" evidence="5">
    <location>
        <begin position="91"/>
        <end position="116"/>
    </location>
</feature>
<dbReference type="InterPro" id="IPR002293">
    <property type="entry name" value="AA/rel_permease1"/>
</dbReference>
<sequence length="450" mass="48656">MSNSTLKRQLGPWAALAIAVGTTIGSGIFVSAGQVASAAGTPLLSLASWIIGGLIIIPQMLVLAELSTAYPENGSGYVYLDKAGFRPLAFLYGWASFFALDPPSISIMALAIVSYVAPFLPFFNGIAGKVLATAIVVVLTVLHYRSVREGGFFQVLITIAKIVPFALVITIGLIFMKVGNFTVVPASAQHSSVMNSLMSGVSATTWSYTGMAAVCYMAGEFRQPNKTLPRALLGSTIIIMILYTLLSVAVTGLMPFDKLIASQSAVSDAVTYIPGFAQIASAVVSALAVVVILGSLSSCIMYQPRLEYAMAKDGLFFKIFGRVHPKYETPSISILFQVGYAIILIFLTDLSTLLGYFTLVLLIINILMYASIVFCRKRADYQPMFRTPLWKTMTALSILGSAWMAWGTFIWAPWQGLLAAIVVCVTGLPAYYYWERKHRKQQAEATSIAD</sequence>
<dbReference type="EMBL" id="CP035758">
    <property type="protein sequence ID" value="QBD76991.1"/>
    <property type="molecule type" value="Genomic_DNA"/>
</dbReference>
<dbReference type="Pfam" id="PF13520">
    <property type="entry name" value="AA_permease_2"/>
    <property type="match status" value="1"/>
</dbReference>
<dbReference type="InterPro" id="IPR050598">
    <property type="entry name" value="AminoAcid_Transporter"/>
</dbReference>
<evidence type="ECO:0000313" key="6">
    <source>
        <dbReference type="EMBL" id="QBD76991.1"/>
    </source>
</evidence>
<feature type="transmembrane region" description="Helical" evidence="5">
    <location>
        <begin position="122"/>
        <end position="144"/>
    </location>
</feature>
<accession>A0A4V0YYQ0</accession>
<organism evidence="6 7">
    <name type="scientific">Ktedonosporobacter rubrisoli</name>
    <dbReference type="NCBI Taxonomy" id="2509675"/>
    <lineage>
        <taxon>Bacteria</taxon>
        <taxon>Bacillati</taxon>
        <taxon>Chloroflexota</taxon>
        <taxon>Ktedonobacteria</taxon>
        <taxon>Ktedonobacterales</taxon>
        <taxon>Ktedonosporobacteraceae</taxon>
        <taxon>Ktedonosporobacter</taxon>
    </lineage>
</organism>
<name>A0A4V0YYQ0_KTERU</name>
<reference evidence="6 7" key="1">
    <citation type="submission" date="2019-01" db="EMBL/GenBank/DDBJ databases">
        <title>Ktedonosporobacter rubrisoli SCAWS-G2.</title>
        <authorList>
            <person name="Huang Y."/>
            <person name="Yan B."/>
        </authorList>
    </citation>
    <scope>NUCLEOTIDE SEQUENCE [LARGE SCALE GENOMIC DNA]</scope>
    <source>
        <strain evidence="6 7">SCAWS-G2</strain>
    </source>
</reference>
<feature type="transmembrane region" description="Helical" evidence="5">
    <location>
        <begin position="387"/>
        <end position="406"/>
    </location>
</feature>
<gene>
    <name evidence="6" type="ORF">EPA93_13645</name>
</gene>
<feature type="transmembrane region" description="Helical" evidence="5">
    <location>
        <begin position="151"/>
        <end position="176"/>
    </location>
</feature>